<dbReference type="InterPro" id="IPR011765">
    <property type="entry name" value="Pept_M16_N"/>
</dbReference>
<name>A0A6M8EYX3_9BACT</name>
<keyword evidence="7" id="KW-1185">Reference proteome</keyword>
<proteinExistence type="inferred from homology"/>
<gene>
    <name evidence="6" type="primary">pqqL</name>
    <name evidence="6" type="ORF">AACT_1131</name>
</gene>
<feature type="domain" description="Peptidase M16 N-terminal" evidence="4">
    <location>
        <begin position="56"/>
        <end position="181"/>
    </location>
</feature>
<dbReference type="Pfam" id="PF05193">
    <property type="entry name" value="Peptidase_M16_C"/>
    <property type="match status" value="1"/>
</dbReference>
<evidence type="ECO:0000256" key="2">
    <source>
        <dbReference type="ARBA" id="ARBA00007261"/>
    </source>
</evidence>
<feature type="domain" description="Peptidase M16 C-terminal" evidence="5">
    <location>
        <begin position="200"/>
        <end position="376"/>
    </location>
</feature>
<dbReference type="KEGG" id="paco:AACT_1131"/>
<dbReference type="InterPro" id="IPR050361">
    <property type="entry name" value="MPP/UQCRC_Complex"/>
</dbReference>
<reference evidence="6 7" key="1">
    <citation type="submission" date="2019-08" db="EMBL/GenBank/DDBJ databases">
        <title>Complete genome sequence of Arcobacter acticola.</title>
        <authorList>
            <person name="Miller W."/>
        </authorList>
    </citation>
    <scope>NUCLEOTIDE SEQUENCE [LARGE SCALE GENOMIC DNA]</scope>
    <source>
        <strain evidence="6 7">KCTC 52212</strain>
    </source>
</reference>
<dbReference type="GO" id="GO:0004222">
    <property type="term" value="F:metalloendopeptidase activity"/>
    <property type="evidence" value="ECO:0007669"/>
    <property type="project" value="InterPro"/>
</dbReference>
<evidence type="ECO:0000259" key="4">
    <source>
        <dbReference type="Pfam" id="PF00675"/>
    </source>
</evidence>
<dbReference type="EMBL" id="CP042652">
    <property type="protein sequence ID" value="QKE28314.1"/>
    <property type="molecule type" value="Genomic_DNA"/>
</dbReference>
<evidence type="ECO:0000259" key="5">
    <source>
        <dbReference type="Pfam" id="PF05193"/>
    </source>
</evidence>
<dbReference type="InterPro" id="IPR007863">
    <property type="entry name" value="Peptidase_M16_C"/>
</dbReference>
<evidence type="ECO:0000256" key="3">
    <source>
        <dbReference type="RuleBase" id="RU004447"/>
    </source>
</evidence>
<comment type="similarity">
    <text evidence="2 3">Belongs to the peptidase M16 family.</text>
</comment>
<evidence type="ECO:0000256" key="1">
    <source>
        <dbReference type="ARBA" id="ARBA00001947"/>
    </source>
</evidence>
<dbReference type="GO" id="GO:0046872">
    <property type="term" value="F:metal ion binding"/>
    <property type="evidence" value="ECO:0007669"/>
    <property type="project" value="InterPro"/>
</dbReference>
<dbReference type="Gene3D" id="3.30.830.10">
    <property type="entry name" value="Metalloenzyme, LuxS/M16 peptidase-like"/>
    <property type="match status" value="2"/>
</dbReference>
<dbReference type="SUPFAM" id="SSF63411">
    <property type="entry name" value="LuxS/MPP-like metallohydrolase"/>
    <property type="match status" value="2"/>
</dbReference>
<dbReference type="Pfam" id="PF00675">
    <property type="entry name" value="Peptidase_M16"/>
    <property type="match status" value="1"/>
</dbReference>
<dbReference type="PANTHER" id="PTHR11851">
    <property type="entry name" value="METALLOPROTEASE"/>
    <property type="match status" value="1"/>
</dbReference>
<dbReference type="EC" id="3.4.24.-" evidence="6"/>
<sequence>MNSTKINKYFKTFAIQFSLLIIISGELMSSNLPKYHTKTLENGLEIVAIPMKNNSGVISTDVFYKVGSRNEIMGKSGIAHMLEHLNFKSTKNLEAGEFDEIVKGFGGMNNASTSFDYTHYYIKSASKNMDKSLELFADLMENLTLKDEEFQPERDVVAEERRWRTDNNPMGYLQFRLFNNAYIYHPYHWTPIGFMSDIKNWTIEDIKDFHSTYYQPKNAIVVVAGDIDENKVFASVEKHFKEIKNKKEVPALIHTVEPKQDGEKRVIINKDSQVEMLAITYHIPNFEHEDQVALSALSELLSSGKSSILQKKLIDEKRLVNTIYAYNMELKDPGIFMFMAVANEGVDAKEIENEILDTIAQIKKGEVSQKDIDKLKINTKADFIFSLESSTEVASLYGSYLVRDNIKPLLNYEENVAKLTKDDLIKVANKYLIKSNSTTVILKKEEK</sequence>
<comment type="cofactor">
    <cofactor evidence="1">
        <name>Zn(2+)</name>
        <dbReference type="ChEBI" id="CHEBI:29105"/>
    </cofactor>
</comment>
<keyword evidence="6" id="KW-0378">Hydrolase</keyword>
<dbReference type="PANTHER" id="PTHR11851:SF49">
    <property type="entry name" value="MITOCHONDRIAL-PROCESSING PEPTIDASE SUBUNIT ALPHA"/>
    <property type="match status" value="1"/>
</dbReference>
<protein>
    <submittedName>
        <fullName evidence="6">Zinc-dependent peptidase, M16 family</fullName>
        <ecNumber evidence="6">3.4.24.-</ecNumber>
    </submittedName>
</protein>
<accession>A0A6M8EYX3</accession>
<dbReference type="GO" id="GO:0006508">
    <property type="term" value="P:proteolysis"/>
    <property type="evidence" value="ECO:0007669"/>
    <property type="project" value="InterPro"/>
</dbReference>
<dbReference type="AlphaFoldDB" id="A0A6M8EYX3"/>
<dbReference type="Proteomes" id="UP000503483">
    <property type="component" value="Chromosome"/>
</dbReference>
<dbReference type="PROSITE" id="PS00143">
    <property type="entry name" value="INSULINASE"/>
    <property type="match status" value="1"/>
</dbReference>
<evidence type="ECO:0000313" key="7">
    <source>
        <dbReference type="Proteomes" id="UP000503483"/>
    </source>
</evidence>
<dbReference type="RefSeq" id="WP_172125811.1">
    <property type="nucleotide sequence ID" value="NZ_CP042652.1"/>
</dbReference>
<dbReference type="InterPro" id="IPR001431">
    <property type="entry name" value="Pept_M16_Zn_BS"/>
</dbReference>
<organism evidence="6 7">
    <name type="scientific">Arcobacter acticola</name>
    <dbReference type="NCBI Taxonomy" id="1849015"/>
    <lineage>
        <taxon>Bacteria</taxon>
        <taxon>Pseudomonadati</taxon>
        <taxon>Campylobacterota</taxon>
        <taxon>Epsilonproteobacteria</taxon>
        <taxon>Campylobacterales</taxon>
        <taxon>Arcobacteraceae</taxon>
        <taxon>Arcobacter</taxon>
    </lineage>
</organism>
<evidence type="ECO:0000313" key="6">
    <source>
        <dbReference type="EMBL" id="QKE28314.1"/>
    </source>
</evidence>
<dbReference type="InterPro" id="IPR011249">
    <property type="entry name" value="Metalloenz_LuxS/M16"/>
</dbReference>